<evidence type="ECO:0000256" key="8">
    <source>
        <dbReference type="ARBA" id="ARBA00023125"/>
    </source>
</evidence>
<dbReference type="Gene3D" id="1.10.443.10">
    <property type="entry name" value="Intergrase catalytic core"/>
    <property type="match status" value="1"/>
</dbReference>
<feature type="active site" evidence="11">
    <location>
        <position position="242"/>
    </location>
</feature>
<dbReference type="GO" id="GO:0003677">
    <property type="term" value="F:DNA binding"/>
    <property type="evidence" value="ECO:0007669"/>
    <property type="project" value="UniProtKB-UniRule"/>
</dbReference>
<dbReference type="GO" id="GO:0051301">
    <property type="term" value="P:cell division"/>
    <property type="evidence" value="ECO:0007669"/>
    <property type="project" value="UniProtKB-KW"/>
</dbReference>
<keyword evidence="6 11" id="KW-0159">Chromosome partition</keyword>
<dbReference type="InterPro" id="IPR011932">
    <property type="entry name" value="Recomb_XerD"/>
</dbReference>
<dbReference type="PROSITE" id="PS51900">
    <property type="entry name" value="CB"/>
    <property type="match status" value="1"/>
</dbReference>
<dbReference type="PANTHER" id="PTHR30349">
    <property type="entry name" value="PHAGE INTEGRASE-RELATED"/>
    <property type="match status" value="1"/>
</dbReference>
<evidence type="ECO:0000256" key="4">
    <source>
        <dbReference type="ARBA" id="ARBA00022490"/>
    </source>
</evidence>
<dbReference type="SUPFAM" id="SSF47823">
    <property type="entry name" value="lambda integrase-like, N-terminal domain"/>
    <property type="match status" value="1"/>
</dbReference>
<keyword evidence="8 11" id="KW-0238">DNA-binding</keyword>
<evidence type="ECO:0000313" key="14">
    <source>
        <dbReference type="EMBL" id="BET25069.1"/>
    </source>
</evidence>
<keyword evidence="10 11" id="KW-0131">Cell cycle</keyword>
<evidence type="ECO:0000259" key="13">
    <source>
        <dbReference type="PROSITE" id="PS51900"/>
    </source>
</evidence>
<evidence type="ECO:0000256" key="5">
    <source>
        <dbReference type="ARBA" id="ARBA00022618"/>
    </source>
</evidence>
<feature type="active site" evidence="11">
    <location>
        <position position="147"/>
    </location>
</feature>
<evidence type="ECO:0000259" key="12">
    <source>
        <dbReference type="PROSITE" id="PS51898"/>
    </source>
</evidence>
<proteinExistence type="inferred from homology"/>
<comment type="function">
    <text evidence="11">Site-specific tyrosine recombinase, which acts by catalyzing the cutting and rejoining of the recombining DNA molecules. The XerC-XerD complex is essential to convert dimers of the bacterial chromosome into monomers to permit their segregation at cell division. It also contributes to the segregational stability of plasmids.</text>
</comment>
<keyword evidence="4 11" id="KW-0963">Cytoplasm</keyword>
<dbReference type="Gene3D" id="1.10.150.130">
    <property type="match status" value="1"/>
</dbReference>
<dbReference type="RefSeq" id="WP_130558418.1">
    <property type="nucleotide sequence ID" value="NZ_AP028947.1"/>
</dbReference>
<organism evidence="14 15">
    <name type="scientific">Limnobacter thiooxidans</name>
    <dbReference type="NCBI Taxonomy" id="131080"/>
    <lineage>
        <taxon>Bacteria</taxon>
        <taxon>Pseudomonadati</taxon>
        <taxon>Pseudomonadota</taxon>
        <taxon>Betaproteobacteria</taxon>
        <taxon>Burkholderiales</taxon>
        <taxon>Burkholderiaceae</taxon>
        <taxon>Limnobacter</taxon>
    </lineage>
</organism>
<dbReference type="InterPro" id="IPR023009">
    <property type="entry name" value="Tyrosine_recombinase_XerC/XerD"/>
</dbReference>
<comment type="similarity">
    <text evidence="2 11">Belongs to the 'phage' integrase family. XerD subfamily.</text>
</comment>
<feature type="active site" evidence="11">
    <location>
        <position position="245"/>
    </location>
</feature>
<evidence type="ECO:0000256" key="11">
    <source>
        <dbReference type="HAMAP-Rule" id="MF_01807"/>
    </source>
</evidence>
<evidence type="ECO:0000256" key="6">
    <source>
        <dbReference type="ARBA" id="ARBA00022829"/>
    </source>
</evidence>
<dbReference type="InterPro" id="IPR013762">
    <property type="entry name" value="Integrase-like_cat_sf"/>
</dbReference>
<dbReference type="GO" id="GO:0007059">
    <property type="term" value="P:chromosome segregation"/>
    <property type="evidence" value="ECO:0007669"/>
    <property type="project" value="UniProtKB-UniRule"/>
</dbReference>
<evidence type="ECO:0000256" key="9">
    <source>
        <dbReference type="ARBA" id="ARBA00023172"/>
    </source>
</evidence>
<keyword evidence="9 11" id="KW-0233">DNA recombination</keyword>
<gene>
    <name evidence="11 14" type="primary">xerD</name>
    <name evidence="14" type="ORF">RGQ30_05700</name>
</gene>
<evidence type="ECO:0000256" key="10">
    <source>
        <dbReference type="ARBA" id="ARBA00023306"/>
    </source>
</evidence>
<dbReference type="InterPro" id="IPR050090">
    <property type="entry name" value="Tyrosine_recombinase_XerCD"/>
</dbReference>
<protein>
    <recommendedName>
        <fullName evidence="3 11">Tyrosine recombinase XerD</fullName>
    </recommendedName>
</protein>
<comment type="subcellular location">
    <subcellularLocation>
        <location evidence="1 11">Cytoplasm</location>
    </subcellularLocation>
</comment>
<keyword evidence="15" id="KW-1185">Reference proteome</keyword>
<evidence type="ECO:0000256" key="7">
    <source>
        <dbReference type="ARBA" id="ARBA00022908"/>
    </source>
</evidence>
<dbReference type="PROSITE" id="PS51898">
    <property type="entry name" value="TYR_RECOMBINASE"/>
    <property type="match status" value="1"/>
</dbReference>
<sequence>MTSNADLIDEFSTNLWLEEGLAQATLQAYRSDLEQLAEWLEKKVGESLLNANSEQLKNHVHDLVELKPSSLNRKISSTKRFYLWLNTSHKREDNPAQQLHSAKQGLRIPKVLSEQQMLDLLAAPDVSNAAGQRDKAMLEFMYASGLRVSELVNMPLRAIDLNAGAVKVLGKGNKERLVPMGEPARLAIQLYLQQARGELLKGRTSDFLFVTHFGTPMTRQGFWKNIKRLALVAGIHSPISPHVLRHAFATHLVNHGADLRVVQLLLGHADIGTTQIYTHVAKEHLQKLLNSGHPMAK</sequence>
<dbReference type="GO" id="GO:0006313">
    <property type="term" value="P:DNA transposition"/>
    <property type="evidence" value="ECO:0007669"/>
    <property type="project" value="UniProtKB-UniRule"/>
</dbReference>
<dbReference type="GO" id="GO:0005737">
    <property type="term" value="C:cytoplasm"/>
    <property type="evidence" value="ECO:0007669"/>
    <property type="project" value="UniProtKB-SubCell"/>
</dbReference>
<dbReference type="InterPro" id="IPR011010">
    <property type="entry name" value="DNA_brk_join_enz"/>
</dbReference>
<dbReference type="Proteomes" id="UP001329151">
    <property type="component" value="Chromosome"/>
</dbReference>
<evidence type="ECO:0000256" key="2">
    <source>
        <dbReference type="ARBA" id="ARBA00010450"/>
    </source>
</evidence>
<dbReference type="InterPro" id="IPR010998">
    <property type="entry name" value="Integrase_recombinase_N"/>
</dbReference>
<dbReference type="InterPro" id="IPR002104">
    <property type="entry name" value="Integrase_catalytic"/>
</dbReference>
<comment type="subunit">
    <text evidence="11">Forms a cyclic heterotetrameric complex composed of two molecules of XerC and two molecules of XerD.</text>
</comment>
<feature type="domain" description="Tyr recombinase" evidence="12">
    <location>
        <begin position="107"/>
        <end position="290"/>
    </location>
</feature>
<keyword evidence="5 11" id="KW-0132">Cell division</keyword>
<feature type="active site" description="O-(3'-phospho-DNA)-tyrosine intermediate" evidence="11">
    <location>
        <position position="277"/>
    </location>
</feature>
<dbReference type="AlphaFoldDB" id="A0AA86IXP2"/>
<dbReference type="SUPFAM" id="SSF56349">
    <property type="entry name" value="DNA breaking-rejoining enzymes"/>
    <property type="match status" value="1"/>
</dbReference>
<dbReference type="InterPro" id="IPR004107">
    <property type="entry name" value="Integrase_SAM-like_N"/>
</dbReference>
<evidence type="ECO:0000256" key="1">
    <source>
        <dbReference type="ARBA" id="ARBA00004496"/>
    </source>
</evidence>
<feature type="domain" description="Core-binding (CB)" evidence="13">
    <location>
        <begin position="2"/>
        <end position="86"/>
    </location>
</feature>
<dbReference type="Pfam" id="PF00589">
    <property type="entry name" value="Phage_integrase"/>
    <property type="match status" value="1"/>
</dbReference>
<dbReference type="EMBL" id="AP028947">
    <property type="protein sequence ID" value="BET25069.1"/>
    <property type="molecule type" value="Genomic_DNA"/>
</dbReference>
<dbReference type="KEGG" id="lto:RGQ30_05700"/>
<dbReference type="GO" id="GO:0009037">
    <property type="term" value="F:tyrosine-based site-specific recombinase activity"/>
    <property type="evidence" value="ECO:0007669"/>
    <property type="project" value="UniProtKB-UniRule"/>
</dbReference>
<name>A0AA86IXP2_9BURK</name>
<evidence type="ECO:0000256" key="3">
    <source>
        <dbReference type="ARBA" id="ARBA00015810"/>
    </source>
</evidence>
<dbReference type="NCBIfam" id="NF001399">
    <property type="entry name" value="PRK00283.1"/>
    <property type="match status" value="1"/>
</dbReference>
<feature type="active site" evidence="11">
    <location>
        <position position="171"/>
    </location>
</feature>
<dbReference type="CDD" id="cd00798">
    <property type="entry name" value="INT_XerDC_C"/>
    <property type="match status" value="1"/>
</dbReference>
<dbReference type="PANTHER" id="PTHR30349:SF90">
    <property type="entry name" value="TYROSINE RECOMBINASE XERD"/>
    <property type="match status" value="1"/>
</dbReference>
<reference evidence="14 15" key="1">
    <citation type="submission" date="2023-10" db="EMBL/GenBank/DDBJ databases">
        <title>Complete Genome Sequence of Limnobacter thiooxidans CS-K2T, Isolated from freshwater lake sediments in Bavaria, Germany.</title>
        <authorList>
            <person name="Naruki M."/>
            <person name="Watanabe A."/>
            <person name="Warashina T."/>
            <person name="Morita T."/>
            <person name="Arakawa K."/>
        </authorList>
    </citation>
    <scope>NUCLEOTIDE SEQUENCE [LARGE SCALE GENOMIC DNA]</scope>
    <source>
        <strain evidence="14 15">CS-K2</strain>
    </source>
</reference>
<dbReference type="Pfam" id="PF02899">
    <property type="entry name" value="Phage_int_SAM_1"/>
    <property type="match status" value="1"/>
</dbReference>
<dbReference type="NCBIfam" id="TIGR02225">
    <property type="entry name" value="recomb_XerD"/>
    <property type="match status" value="1"/>
</dbReference>
<feature type="active site" evidence="11">
    <location>
        <position position="268"/>
    </location>
</feature>
<accession>A0AA86IXP2</accession>
<dbReference type="HAMAP" id="MF_01808">
    <property type="entry name" value="Recomb_XerC_XerD"/>
    <property type="match status" value="1"/>
</dbReference>
<keyword evidence="7 11" id="KW-0229">DNA integration</keyword>
<evidence type="ECO:0000313" key="15">
    <source>
        <dbReference type="Proteomes" id="UP001329151"/>
    </source>
</evidence>
<dbReference type="InterPro" id="IPR044068">
    <property type="entry name" value="CB"/>
</dbReference>
<dbReference type="HAMAP" id="MF_01807">
    <property type="entry name" value="Recomb_XerD"/>
    <property type="match status" value="1"/>
</dbReference>